<dbReference type="NCBIfam" id="TIGR01446">
    <property type="entry name" value="DnaD_dom"/>
    <property type="match status" value="1"/>
</dbReference>
<feature type="coiled-coil region" evidence="2">
    <location>
        <begin position="298"/>
        <end position="325"/>
    </location>
</feature>
<feature type="domain" description="Lin1244/Lin1753-like N-terminal" evidence="4">
    <location>
        <begin position="11"/>
        <end position="103"/>
    </location>
</feature>
<dbReference type="Gene3D" id="1.10.10.630">
    <property type="entry name" value="DnaD domain-like"/>
    <property type="match status" value="1"/>
</dbReference>
<evidence type="ECO:0000259" key="4">
    <source>
        <dbReference type="Pfam" id="PF14297"/>
    </source>
</evidence>
<dbReference type="Pfam" id="PF14297">
    <property type="entry name" value="Lin1244_N"/>
    <property type="match status" value="1"/>
</dbReference>
<dbReference type="OrthoDB" id="1047417at2"/>
<gene>
    <name evidence="5" type="ORF">FG382_08280</name>
</gene>
<keyword evidence="2" id="KW-0175">Coiled coil</keyword>
<evidence type="ECO:0000313" key="6">
    <source>
        <dbReference type="Proteomes" id="UP000317316"/>
    </source>
</evidence>
<evidence type="ECO:0000256" key="2">
    <source>
        <dbReference type="SAM" id="Coils"/>
    </source>
</evidence>
<proteinExistence type="inferred from homology"/>
<dbReference type="Pfam" id="PF07261">
    <property type="entry name" value="DnaB_2"/>
    <property type="match status" value="1"/>
</dbReference>
<sequence length="326" mass="37640">MARPRKQGLDYFPLDVDIDQDDKIQLVEAVHGPVGFAVVIKLLMRIYKDGYFSKWTETEQLLFSKRVNVDINIINEVINDCVKWDLFDKSIFENYGVLTSNGIQSRFLEAVGRRQKVEMVQEYLLLELEDIKVYKNLSIKSINVDINSIDVNINPQSKVKHSKEKNSKEQHTKTDEIVADDLTIKNSEMNDAGFAVITQFYLTNIGPLTPHIGEELGHMFDNHPVELILEAFKKALEANATNKIRYANSILTNWKNQLLKSLEDVKAADQRRTNSFANQKSTRIELVPEWFGKDKRPMENVAEEDVDLDAEREKLKRELQKLSKVR</sequence>
<name>A0A544TAE6_9BACI</name>
<reference evidence="5 6" key="1">
    <citation type="submission" date="2019-05" db="EMBL/GenBank/DDBJ databases">
        <title>Psychrobacillus vulpis sp. nov., a new species isolated from feces of a red fox that inhabits in The Tablas de Daimiel Natural Park, Albacete, Spain.</title>
        <authorList>
            <person name="Rodriguez M."/>
            <person name="Reina J.C."/>
            <person name="Bejar V."/>
            <person name="Llamas I."/>
        </authorList>
    </citation>
    <scope>NUCLEOTIDE SEQUENCE [LARGE SCALE GENOMIC DNA]</scope>
    <source>
        <strain evidence="5 6">NEAU-3TGS17</strain>
    </source>
</reference>
<organism evidence="5 6">
    <name type="scientific">Psychrobacillus lasiicapitis</name>
    <dbReference type="NCBI Taxonomy" id="1636719"/>
    <lineage>
        <taxon>Bacteria</taxon>
        <taxon>Bacillati</taxon>
        <taxon>Bacillota</taxon>
        <taxon>Bacilli</taxon>
        <taxon>Bacillales</taxon>
        <taxon>Bacillaceae</taxon>
        <taxon>Psychrobacillus</taxon>
    </lineage>
</organism>
<dbReference type="EMBL" id="VDGH01000004">
    <property type="protein sequence ID" value="TQR14442.1"/>
    <property type="molecule type" value="Genomic_DNA"/>
</dbReference>
<comment type="similarity">
    <text evidence="1">Belongs to the DnaB/DnaD family.</text>
</comment>
<protein>
    <submittedName>
        <fullName evidence="5">DUF4373 domain-containing protein</fullName>
    </submittedName>
</protein>
<dbReference type="InterPro" id="IPR025400">
    <property type="entry name" value="Lin1244/Lin1753-like_N"/>
</dbReference>
<dbReference type="InterPro" id="IPR006343">
    <property type="entry name" value="DnaB/C_C"/>
</dbReference>
<dbReference type="AlphaFoldDB" id="A0A544TAE6"/>
<dbReference type="SUPFAM" id="SSF158499">
    <property type="entry name" value="DnaD domain-like"/>
    <property type="match status" value="1"/>
</dbReference>
<comment type="caution">
    <text evidence="5">The sequence shown here is derived from an EMBL/GenBank/DDBJ whole genome shotgun (WGS) entry which is preliminary data.</text>
</comment>
<feature type="domain" description="DnaB/C C-terminal" evidence="3">
    <location>
        <begin position="199"/>
        <end position="268"/>
    </location>
</feature>
<evidence type="ECO:0000259" key="3">
    <source>
        <dbReference type="Pfam" id="PF07261"/>
    </source>
</evidence>
<evidence type="ECO:0000313" key="5">
    <source>
        <dbReference type="EMBL" id="TQR14442.1"/>
    </source>
</evidence>
<accession>A0A544TAE6</accession>
<dbReference type="InterPro" id="IPR034829">
    <property type="entry name" value="DnaD-like_sf"/>
</dbReference>
<keyword evidence="6" id="KW-1185">Reference proteome</keyword>
<dbReference type="PANTHER" id="PTHR39196">
    <property type="entry name" value="PRIMOSOME, DNAD SUBUNIT"/>
    <property type="match status" value="1"/>
</dbReference>
<dbReference type="Proteomes" id="UP000317316">
    <property type="component" value="Unassembled WGS sequence"/>
</dbReference>
<evidence type="ECO:0000256" key="1">
    <source>
        <dbReference type="ARBA" id="ARBA00093462"/>
    </source>
</evidence>
<dbReference type="RefSeq" id="WP_142538425.1">
    <property type="nucleotide sequence ID" value="NZ_BMIE01000003.1"/>
</dbReference>
<dbReference type="PANTHER" id="PTHR39196:SF1">
    <property type="entry name" value="PRIMOSOME, DNAD SUBUNIT"/>
    <property type="match status" value="1"/>
</dbReference>